<accession>A0ABU3TQJ2</accession>
<sequence>MKSAPLDLYFPAGFDSVAQVTAHELEASWAKTGSGFPKNTRRFPILLQNQGLVSNGFVSLFAPRAEFLTTPSQDAALLGTNDWLPLLVSHELRHVHQSNAAKQGLARWVHGIFGAYGQAVYSNLLIPNWLWEGDAVETESHLNAMGRSQIPQFKLPLKAYLATYGVPNYAKMMGKSYQHLVPNHYVFGQYLSQQMTKDFGETFIPSLWQSALNHPTLFGFSKQFKKRTGKSIDHYATDAFEKLTAQDSASVTKKQGYTQYLYPNVLADGRIIALKSGFSDIRQLVEIKQGKERRLTYLGPMIDASMLSASNEFVVWSELVYHSRWGQKQQSRLVFYSLKSGQKMFWGVHEKWISPSISPDSKYVSFIHLKENDQSSIMVYDRAHRQVISKIVAKSGEQFLQPRINRDGTLVYIVKYAGNKSVCVWDFVQQKEIFRKDFGQHNIAHPTVDGNWIYMNYPAGDVDQIARINRLDDRFEIMTKDRFGAYFGYSTSDSLTYSAYTAAGHKIVIVPLKPTSVDLAIHSLESKKDSLQHSLPVKLVSKWNLINPFTWGPVLSSTGNQLEYSIQSRDVFNSLQASAGIRYEMNERHLNQFARLSYHAWFPIIDVNYQSSNRQTQLYIDNKKPLDSLRVDQWKQQTWDVGFRIPFNLTHGAYQEFLQIGSNIGFLNVSGYDLTKRYYSEPFNGNYSFVKHQVYYSKLLSKSLWDVQARKGFVFQANWNGIPFKQKLQNELWNIQAQIYLPGPLKHDGFLLRYAYQQESAGNYRFGSSVYFPRGYLYTSFNQLSTLGIDYRFPIKNTDIRVGRILYISRIKGNVFGDLGMGKDNLDRKAQSFHAFGVDLLAQFHALRFSQGFELGVRALYVAESKSWAIVPLVIDIGF</sequence>
<proteinExistence type="predicted"/>
<dbReference type="Proteomes" id="UP001249959">
    <property type="component" value="Unassembled WGS sequence"/>
</dbReference>
<protein>
    <recommendedName>
        <fullName evidence="3">Bacterial surface antigen (D15) domain-containing protein</fullName>
    </recommendedName>
</protein>
<dbReference type="EMBL" id="JAVNWW010000001">
    <property type="protein sequence ID" value="MDU0808120.1"/>
    <property type="molecule type" value="Genomic_DNA"/>
</dbReference>
<dbReference type="Gene3D" id="2.120.10.30">
    <property type="entry name" value="TolB, C-terminal domain"/>
    <property type="match status" value="1"/>
</dbReference>
<evidence type="ECO:0008006" key="3">
    <source>
        <dbReference type="Google" id="ProtNLM"/>
    </source>
</evidence>
<gene>
    <name evidence="1" type="ORF">PQG45_03610</name>
</gene>
<evidence type="ECO:0000313" key="2">
    <source>
        <dbReference type="Proteomes" id="UP001249959"/>
    </source>
</evidence>
<dbReference type="RefSeq" id="WP_316070301.1">
    <property type="nucleotide sequence ID" value="NZ_JAVNWW010000001.1"/>
</dbReference>
<reference evidence="1 2" key="1">
    <citation type="submission" date="2023-09" db="EMBL/GenBank/DDBJ databases">
        <title>Aquirufa genomes.</title>
        <authorList>
            <person name="Pitt A."/>
        </authorList>
    </citation>
    <scope>NUCLEOTIDE SEQUENCE [LARGE SCALE GENOMIC DNA]</scope>
    <source>
        <strain evidence="1 2">LEOWEIH-7C</strain>
    </source>
</reference>
<dbReference type="InterPro" id="IPR011042">
    <property type="entry name" value="6-blade_b-propeller_TolB-like"/>
</dbReference>
<keyword evidence="2" id="KW-1185">Reference proteome</keyword>
<comment type="caution">
    <text evidence="1">The sequence shown here is derived from an EMBL/GenBank/DDBJ whole genome shotgun (WGS) entry which is preliminary data.</text>
</comment>
<evidence type="ECO:0000313" key="1">
    <source>
        <dbReference type="EMBL" id="MDU0808120.1"/>
    </source>
</evidence>
<name>A0ABU3TQJ2_9BACT</name>
<organism evidence="1 2">
    <name type="scientific">Aquirufa regiilacus</name>
    <dbReference type="NCBI Taxonomy" id="3024868"/>
    <lineage>
        <taxon>Bacteria</taxon>
        <taxon>Pseudomonadati</taxon>
        <taxon>Bacteroidota</taxon>
        <taxon>Cytophagia</taxon>
        <taxon>Cytophagales</taxon>
        <taxon>Flectobacillaceae</taxon>
        <taxon>Aquirufa</taxon>
    </lineage>
</organism>
<dbReference type="SUPFAM" id="SSF69304">
    <property type="entry name" value="Tricorn protease N-terminal domain"/>
    <property type="match status" value="1"/>
</dbReference>